<evidence type="ECO:0008006" key="4">
    <source>
        <dbReference type="Google" id="ProtNLM"/>
    </source>
</evidence>
<reference evidence="2 3" key="1">
    <citation type="submission" date="2024-02" db="EMBL/GenBank/DDBJ databases">
        <title>Whole genome of MDR Enterobacteriaceae from southern Thailand.</title>
        <authorList>
            <person name="Surachat K."/>
        </authorList>
    </citation>
    <scope>NUCLEOTIDE SEQUENCE [LARGE SCALE GENOMIC DNA]</scope>
    <source>
        <strain evidence="2 3">PSU_29</strain>
    </source>
</reference>
<comment type="caution">
    <text evidence="2">The sequence shown here is derived from an EMBL/GenBank/DDBJ whole genome shotgun (WGS) entry which is preliminary data.</text>
</comment>
<evidence type="ECO:0000313" key="3">
    <source>
        <dbReference type="Proteomes" id="UP001411173"/>
    </source>
</evidence>
<dbReference type="RefSeq" id="WP_343194942.1">
    <property type="nucleotide sequence ID" value="NZ_JBCIVJ010000038.1"/>
</dbReference>
<proteinExistence type="predicted"/>
<dbReference type="EMBL" id="JBCIVJ010000038">
    <property type="protein sequence ID" value="MEN0582151.1"/>
    <property type="molecule type" value="Genomic_DNA"/>
</dbReference>
<feature type="compositionally biased region" description="Basic residues" evidence="1">
    <location>
        <begin position="196"/>
        <end position="207"/>
    </location>
</feature>
<dbReference type="Proteomes" id="UP001411173">
    <property type="component" value="Unassembled WGS sequence"/>
</dbReference>
<evidence type="ECO:0000313" key="2">
    <source>
        <dbReference type="EMBL" id="MEN0582151.1"/>
    </source>
</evidence>
<feature type="region of interest" description="Disordered" evidence="1">
    <location>
        <begin position="181"/>
        <end position="207"/>
    </location>
</feature>
<accession>A0ABU9VBV0</accession>
<organism evidence="2 3">
    <name type="scientific">Phytobacter palmae</name>
    <dbReference type="NCBI Taxonomy" id="1855371"/>
    <lineage>
        <taxon>Bacteria</taxon>
        <taxon>Pseudomonadati</taxon>
        <taxon>Pseudomonadota</taxon>
        <taxon>Gammaproteobacteria</taxon>
        <taxon>Enterobacterales</taxon>
        <taxon>Enterobacteriaceae</taxon>
        <taxon>Phytobacter</taxon>
    </lineage>
</organism>
<evidence type="ECO:0000256" key="1">
    <source>
        <dbReference type="SAM" id="MobiDB-lite"/>
    </source>
</evidence>
<sequence length="207" mass="24425">MLMKRHNDEDTMREQCITNPNYPTYPELESQLHHHVDELFIIYSKLILLRTDFAYRKHSPEFTHQDIHGLCADMVQLENRLLDIRGIAGYAWVAEYGVDHRYHTHCAIFINAQLRNKAWPVFLEIEEQWKSITDNEGYAHRCTPQPYYKVRSEEMTGYDNETGVNAMKYILSYMAKTEQKPDGIHSRFSTIPARSRSGRPRKRSESD</sequence>
<gene>
    <name evidence="2" type="ORF">AAIG39_24600</name>
</gene>
<protein>
    <recommendedName>
        <fullName evidence="4">Inovirus Gp2 family protein</fullName>
    </recommendedName>
</protein>
<name>A0ABU9VBV0_9ENTR</name>
<keyword evidence="3" id="KW-1185">Reference proteome</keyword>